<evidence type="ECO:0000313" key="2">
    <source>
        <dbReference type="EMBL" id="SVB57552.1"/>
    </source>
</evidence>
<gene>
    <name evidence="2" type="ORF">METZ01_LOCUS210406</name>
</gene>
<dbReference type="AlphaFoldDB" id="A0A382F4J8"/>
<proteinExistence type="predicted"/>
<feature type="compositionally biased region" description="Basic residues" evidence="1">
    <location>
        <begin position="259"/>
        <end position="268"/>
    </location>
</feature>
<feature type="compositionally biased region" description="Basic and acidic residues" evidence="1">
    <location>
        <begin position="269"/>
        <end position="281"/>
    </location>
</feature>
<accession>A0A382F4J8</accession>
<evidence type="ECO:0000256" key="1">
    <source>
        <dbReference type="SAM" id="MobiDB-lite"/>
    </source>
</evidence>
<organism evidence="2">
    <name type="scientific">marine metagenome</name>
    <dbReference type="NCBI Taxonomy" id="408172"/>
    <lineage>
        <taxon>unclassified sequences</taxon>
        <taxon>metagenomes</taxon>
        <taxon>ecological metagenomes</taxon>
    </lineage>
</organism>
<sequence>MEYNRVFSKALNNGALLREKLQDHMRQQNLWDDKKEKRYNDIIAKLNKAEISLKKGGIKLAEARKIAIEMRNTRLELQGLIAEKNAMDTNTAQGQAEQARFNKLLVTCLVYSNDENAPFYDDVSDYLKKQSGGSDGVGFIAAEKFGNMYFGLDSDYEQGLPENVFMKKWQFIDEDLHLVNKEGHAVDQDGRLINDIGRFIDSDGNYVDKYGNPLDEEGDYAFESQPFLDDDGNALSDPDKIEEVASDEVEESPSDKEKKTKKRGRPSKKKVDSKEEQPQTV</sequence>
<name>A0A382F4J8_9ZZZZ</name>
<dbReference type="EMBL" id="UINC01047815">
    <property type="protein sequence ID" value="SVB57552.1"/>
    <property type="molecule type" value="Genomic_DNA"/>
</dbReference>
<feature type="region of interest" description="Disordered" evidence="1">
    <location>
        <begin position="223"/>
        <end position="281"/>
    </location>
</feature>
<reference evidence="2" key="1">
    <citation type="submission" date="2018-05" db="EMBL/GenBank/DDBJ databases">
        <authorList>
            <person name="Lanie J.A."/>
            <person name="Ng W.-L."/>
            <person name="Kazmierczak K.M."/>
            <person name="Andrzejewski T.M."/>
            <person name="Davidsen T.M."/>
            <person name="Wayne K.J."/>
            <person name="Tettelin H."/>
            <person name="Glass J.I."/>
            <person name="Rusch D."/>
            <person name="Podicherti R."/>
            <person name="Tsui H.-C.T."/>
            <person name="Winkler M.E."/>
        </authorList>
    </citation>
    <scope>NUCLEOTIDE SEQUENCE</scope>
</reference>
<protein>
    <submittedName>
        <fullName evidence="2">Uncharacterized protein</fullName>
    </submittedName>
</protein>